<protein>
    <submittedName>
        <fullName evidence="3">Uncharacterized protein</fullName>
    </submittedName>
</protein>
<dbReference type="EMBL" id="WVTB01000049">
    <property type="protein sequence ID" value="KAF3804571.1"/>
    <property type="molecule type" value="Genomic_DNA"/>
</dbReference>
<accession>A0A8H4CIT3</accession>
<name>A0A8H4CIT3_COLGL</name>
<feature type="compositionally biased region" description="Polar residues" evidence="1">
    <location>
        <begin position="189"/>
        <end position="204"/>
    </location>
</feature>
<feature type="compositionally biased region" description="Basic residues" evidence="1">
    <location>
        <begin position="1"/>
        <end position="11"/>
    </location>
</feature>
<evidence type="ECO:0000256" key="2">
    <source>
        <dbReference type="SAM" id="Phobius"/>
    </source>
</evidence>
<proteinExistence type="predicted"/>
<organism evidence="3 4">
    <name type="scientific">Colletotrichum gloeosporioides</name>
    <name type="common">Anthracnose fungus</name>
    <name type="synonym">Glomerella cingulata</name>
    <dbReference type="NCBI Taxonomy" id="474922"/>
    <lineage>
        <taxon>Eukaryota</taxon>
        <taxon>Fungi</taxon>
        <taxon>Dikarya</taxon>
        <taxon>Ascomycota</taxon>
        <taxon>Pezizomycotina</taxon>
        <taxon>Sordariomycetes</taxon>
        <taxon>Hypocreomycetidae</taxon>
        <taxon>Glomerellales</taxon>
        <taxon>Glomerellaceae</taxon>
        <taxon>Colletotrichum</taxon>
        <taxon>Colletotrichum gloeosporioides species complex</taxon>
    </lineage>
</organism>
<keyword evidence="2" id="KW-0472">Membrane</keyword>
<feature type="compositionally biased region" description="Basic residues" evidence="1">
    <location>
        <begin position="257"/>
        <end position="269"/>
    </location>
</feature>
<feature type="compositionally biased region" description="Basic and acidic residues" evidence="1">
    <location>
        <begin position="436"/>
        <end position="456"/>
    </location>
</feature>
<dbReference type="GeneID" id="69019181"/>
<keyword evidence="2" id="KW-0812">Transmembrane</keyword>
<feature type="compositionally biased region" description="Basic and acidic residues" evidence="1">
    <location>
        <begin position="403"/>
        <end position="426"/>
    </location>
</feature>
<evidence type="ECO:0000313" key="3">
    <source>
        <dbReference type="EMBL" id="KAF3804571.1"/>
    </source>
</evidence>
<reference evidence="3" key="2">
    <citation type="submission" date="2020-03" db="EMBL/GenBank/DDBJ databases">
        <authorList>
            <person name="Fu F.-F."/>
            <person name="Chen J."/>
        </authorList>
    </citation>
    <scope>NUCLEOTIDE SEQUENCE</scope>
    <source>
        <strain evidence="3">Lc1</strain>
    </source>
</reference>
<reference evidence="3" key="1">
    <citation type="journal article" date="2020" name="Phytopathology">
        <title>Genome sequence and comparative analysis of Colletotrichum gloeosporioides isolated from Liriodendron leaves.</title>
        <authorList>
            <person name="Fu F.F."/>
            <person name="Hao Z."/>
            <person name="Wang P."/>
            <person name="Lu Y."/>
            <person name="Xue L.J."/>
            <person name="Wei G."/>
            <person name="Tian Y."/>
            <person name="Baishi H."/>
            <person name="Xu H."/>
            <person name="Shi J."/>
            <person name="Cheng T."/>
            <person name="Wang G."/>
            <person name="Yi Y."/>
            <person name="Chen J."/>
        </authorList>
    </citation>
    <scope>NUCLEOTIDE SEQUENCE</scope>
    <source>
        <strain evidence="3">Lc1</strain>
    </source>
</reference>
<sequence length="456" mass="51587">HEGNAHSRHGYLLRQAAKREKGQGQTQERGASRSSLPGNISAPGVVSHALPLSVLPAALRNDGSMWHPNRATKFAVIQSHTFGVLSHQRPQQASSPEASPVCIASTSEIRLNPQTVRSTLHRPGGHPFPAISPIKTVRIHSQNKNFAQLISSTHAITQDKSLCKRHRPEKPALTLLVDLRHHFGGTDLTPGNSKLKPSNSRTALSLSVGVGRRSSSVSSSDSYRSRSRSRSRSPPRSRSSSAGPHPRNARRSYNNNKNHRPRLPKKKPSFKTTAVLIAAIAVATICIHRVWHKRKHPEVRGPHWDTLNAPGRHSRRRNVVRDRHNGYVPEYDRPPRRLPPRRGSRYYEDESDGYFSDYNPPPRTYRLAEEPRGQRLTEEAIMGPPRDEIVRYAKTSARSEAESSKRFFDEDNRSRRVEDAVEDWSRRGAARFPSPDGRRPETVYDDRRSRRRSDYY</sequence>
<comment type="caution">
    <text evidence="3">The sequence shown here is derived from an EMBL/GenBank/DDBJ whole genome shotgun (WGS) entry which is preliminary data.</text>
</comment>
<dbReference type="RefSeq" id="XP_045263730.1">
    <property type="nucleotide sequence ID" value="XM_045411946.1"/>
</dbReference>
<feature type="non-terminal residue" evidence="3">
    <location>
        <position position="1"/>
    </location>
</feature>
<feature type="compositionally biased region" description="Polar residues" evidence="1">
    <location>
        <begin position="23"/>
        <end position="38"/>
    </location>
</feature>
<feature type="region of interest" description="Disordered" evidence="1">
    <location>
        <begin position="1"/>
        <end position="42"/>
    </location>
</feature>
<feature type="region of interest" description="Disordered" evidence="1">
    <location>
        <begin position="184"/>
        <end position="269"/>
    </location>
</feature>
<feature type="region of interest" description="Disordered" evidence="1">
    <location>
        <begin position="299"/>
        <end position="363"/>
    </location>
</feature>
<feature type="compositionally biased region" description="Basic and acidic residues" evidence="1">
    <location>
        <begin position="319"/>
        <end position="335"/>
    </location>
</feature>
<dbReference type="Proteomes" id="UP000613401">
    <property type="component" value="Unassembled WGS sequence"/>
</dbReference>
<dbReference type="AlphaFoldDB" id="A0A8H4CIT3"/>
<evidence type="ECO:0000256" key="1">
    <source>
        <dbReference type="SAM" id="MobiDB-lite"/>
    </source>
</evidence>
<keyword evidence="4" id="KW-1185">Reference proteome</keyword>
<feature type="compositionally biased region" description="Basic residues" evidence="1">
    <location>
        <begin position="225"/>
        <end position="235"/>
    </location>
</feature>
<gene>
    <name evidence="3" type="ORF">GCG54_00012058</name>
</gene>
<feature type="compositionally biased region" description="Low complexity" evidence="1">
    <location>
        <begin position="205"/>
        <end position="222"/>
    </location>
</feature>
<keyword evidence="2" id="KW-1133">Transmembrane helix</keyword>
<feature type="region of interest" description="Disordered" evidence="1">
    <location>
        <begin position="403"/>
        <end position="456"/>
    </location>
</feature>
<evidence type="ECO:0000313" key="4">
    <source>
        <dbReference type="Proteomes" id="UP000613401"/>
    </source>
</evidence>
<feature type="transmembrane region" description="Helical" evidence="2">
    <location>
        <begin position="270"/>
        <end position="291"/>
    </location>
</feature>